<proteinExistence type="predicted"/>
<evidence type="ECO:0000313" key="2">
    <source>
        <dbReference type="Proteomes" id="UP000410492"/>
    </source>
</evidence>
<accession>A0A653CTA6</accession>
<protein>
    <submittedName>
        <fullName evidence="1">Uncharacterized protein</fullName>
    </submittedName>
</protein>
<reference evidence="1 2" key="1">
    <citation type="submission" date="2019-01" db="EMBL/GenBank/DDBJ databases">
        <authorList>
            <person name="Sayadi A."/>
        </authorList>
    </citation>
    <scope>NUCLEOTIDE SEQUENCE [LARGE SCALE GENOMIC DNA]</scope>
</reference>
<dbReference type="Proteomes" id="UP000410492">
    <property type="component" value="Unassembled WGS sequence"/>
</dbReference>
<organism evidence="1 2">
    <name type="scientific">Callosobruchus maculatus</name>
    <name type="common">Southern cowpea weevil</name>
    <name type="synonym">Pulse bruchid</name>
    <dbReference type="NCBI Taxonomy" id="64391"/>
    <lineage>
        <taxon>Eukaryota</taxon>
        <taxon>Metazoa</taxon>
        <taxon>Ecdysozoa</taxon>
        <taxon>Arthropoda</taxon>
        <taxon>Hexapoda</taxon>
        <taxon>Insecta</taxon>
        <taxon>Pterygota</taxon>
        <taxon>Neoptera</taxon>
        <taxon>Endopterygota</taxon>
        <taxon>Coleoptera</taxon>
        <taxon>Polyphaga</taxon>
        <taxon>Cucujiformia</taxon>
        <taxon>Chrysomeloidea</taxon>
        <taxon>Chrysomelidae</taxon>
        <taxon>Bruchinae</taxon>
        <taxon>Bruchini</taxon>
        <taxon>Callosobruchus</taxon>
    </lineage>
</organism>
<keyword evidence="2" id="KW-1185">Reference proteome</keyword>
<dbReference type="EMBL" id="CAACVG010008815">
    <property type="protein sequence ID" value="VEN51161.1"/>
    <property type="molecule type" value="Genomic_DNA"/>
</dbReference>
<name>A0A653CTA6_CALMS</name>
<dbReference type="OrthoDB" id="6761310at2759"/>
<dbReference type="AlphaFoldDB" id="A0A653CTA6"/>
<sequence length="74" mass="8695">MTVLNAQCVHSCILREIDAIRNGSNRVRMFSEHMVIKRWLTLESSITMSTCAELITIRCFWRQRQYHAILKVNA</sequence>
<evidence type="ECO:0000313" key="1">
    <source>
        <dbReference type="EMBL" id="VEN51161.1"/>
    </source>
</evidence>
<gene>
    <name evidence="1" type="ORF">CALMAC_LOCUS11706</name>
</gene>